<dbReference type="Gene3D" id="3.40.50.1820">
    <property type="entry name" value="alpha/beta hydrolase"/>
    <property type="match status" value="1"/>
</dbReference>
<dbReference type="GO" id="GO:0008610">
    <property type="term" value="P:lipid biosynthetic process"/>
    <property type="evidence" value="ECO:0007669"/>
    <property type="project" value="TreeGrafter"/>
</dbReference>
<feature type="region of interest" description="Disordered" evidence="3">
    <location>
        <begin position="113"/>
        <end position="136"/>
    </location>
</feature>
<evidence type="ECO:0000259" key="4">
    <source>
        <dbReference type="SMART" id="SM00824"/>
    </source>
</evidence>
<evidence type="ECO:0000256" key="2">
    <source>
        <dbReference type="ARBA" id="ARBA00022801"/>
    </source>
</evidence>
<gene>
    <name evidence="5" type="ORF">G3I32_34975</name>
</gene>
<reference evidence="5 6" key="1">
    <citation type="submission" date="2020-01" db="EMBL/GenBank/DDBJ databases">
        <title>Insect and environment-associated Actinomycetes.</title>
        <authorList>
            <person name="Currrie C."/>
            <person name="Chevrette M."/>
            <person name="Carlson C."/>
            <person name="Stubbendieck R."/>
            <person name="Wendt-Pienkowski E."/>
        </authorList>
    </citation>
    <scope>NUCLEOTIDE SEQUENCE [LARGE SCALE GENOMIC DNA]</scope>
    <source>
        <strain evidence="5 6">SID14163</strain>
    </source>
</reference>
<evidence type="ECO:0000256" key="1">
    <source>
        <dbReference type="ARBA" id="ARBA00007169"/>
    </source>
</evidence>
<evidence type="ECO:0000313" key="6">
    <source>
        <dbReference type="Proteomes" id="UP000470446"/>
    </source>
</evidence>
<organism evidence="5 6">
    <name type="scientific">Streptomyces coelicoflavus</name>
    <dbReference type="NCBI Taxonomy" id="285562"/>
    <lineage>
        <taxon>Bacteria</taxon>
        <taxon>Bacillati</taxon>
        <taxon>Actinomycetota</taxon>
        <taxon>Actinomycetes</taxon>
        <taxon>Kitasatosporales</taxon>
        <taxon>Streptomycetaceae</taxon>
        <taxon>Streptomyces</taxon>
    </lineage>
</organism>
<keyword evidence="2" id="KW-0378">Hydrolase</keyword>
<dbReference type="InterPro" id="IPR001031">
    <property type="entry name" value="Thioesterase"/>
</dbReference>
<feature type="domain" description="Thioesterase TesA-like" evidence="4">
    <location>
        <begin position="11"/>
        <end position="214"/>
    </location>
</feature>
<dbReference type="InterPro" id="IPR020802">
    <property type="entry name" value="TesA-like"/>
</dbReference>
<dbReference type="Pfam" id="PF00975">
    <property type="entry name" value="Thioesterase"/>
    <property type="match status" value="1"/>
</dbReference>
<evidence type="ECO:0000256" key="3">
    <source>
        <dbReference type="SAM" id="MobiDB-lite"/>
    </source>
</evidence>
<evidence type="ECO:0000313" key="5">
    <source>
        <dbReference type="EMBL" id="NEB13975.1"/>
    </source>
</evidence>
<dbReference type="InterPro" id="IPR029058">
    <property type="entry name" value="AB_hydrolase_fold"/>
</dbReference>
<dbReference type="EMBL" id="JAAGMA010000936">
    <property type="protein sequence ID" value="NEB13975.1"/>
    <property type="molecule type" value="Genomic_DNA"/>
</dbReference>
<dbReference type="RefSeq" id="WP_164249932.1">
    <property type="nucleotide sequence ID" value="NZ_JAAGMA010000936.1"/>
</dbReference>
<dbReference type="PANTHER" id="PTHR11487:SF0">
    <property type="entry name" value="S-ACYL FATTY ACID SYNTHASE THIOESTERASE, MEDIUM CHAIN"/>
    <property type="match status" value="1"/>
</dbReference>
<accession>A0A7K3PYA2</accession>
<protein>
    <submittedName>
        <fullName evidence="5">Thioesterase</fullName>
    </submittedName>
</protein>
<dbReference type="GO" id="GO:0016787">
    <property type="term" value="F:hydrolase activity"/>
    <property type="evidence" value="ECO:0007669"/>
    <property type="project" value="UniProtKB-KW"/>
</dbReference>
<dbReference type="Proteomes" id="UP000470446">
    <property type="component" value="Unassembled WGS sequence"/>
</dbReference>
<feature type="compositionally biased region" description="Pro residues" evidence="3">
    <location>
        <begin position="117"/>
        <end position="134"/>
    </location>
</feature>
<dbReference type="AlphaFoldDB" id="A0A7K3PYA2"/>
<comment type="similarity">
    <text evidence="1">Belongs to the thioesterase family.</text>
</comment>
<comment type="caution">
    <text evidence="5">The sequence shown here is derived from an EMBL/GenBank/DDBJ whole genome shotgun (WGS) entry which is preliminary data.</text>
</comment>
<proteinExistence type="inferred from homology"/>
<dbReference type="SUPFAM" id="SSF53474">
    <property type="entry name" value="alpha/beta-Hydrolases"/>
    <property type="match status" value="1"/>
</dbReference>
<dbReference type="InterPro" id="IPR012223">
    <property type="entry name" value="TEII"/>
</dbReference>
<dbReference type="PANTHER" id="PTHR11487">
    <property type="entry name" value="THIOESTERASE"/>
    <property type="match status" value="1"/>
</dbReference>
<sequence length="235" mass="25260">MFQHGPLFHLVCFPGAGGTTELFAQWPNRLPDVVSMTCVQYPGRAERLRDPLPQRLVGLAEPVAAELSATAATGPPVVLFGHGMGAWVAWETARLLQDTRPGSPYALYTSAQAAPAYPGPEPRPFPESPAPREPGMPLGTAQADTRLALHYQAHYQQAPPLKCPVTALVGTQDRDVTTRHAQGWQVCTTGPFTVRALRGDATGLVRRAEVITFLLTSLGLAGAARTPRRPVNGER</sequence>
<name>A0A7K3PYA2_9ACTN</name>
<dbReference type="SMART" id="SM00824">
    <property type="entry name" value="PKS_TE"/>
    <property type="match status" value="1"/>
</dbReference>